<dbReference type="KEGG" id="sind:105178412"/>
<accession>A0A8M8VF35</accession>
<protein>
    <recommendedName>
        <fullName evidence="6">RBR-type E3 ubiquitin transferase</fullName>
        <ecNumber evidence="6">2.3.2.31</ecNumber>
    </recommendedName>
</protein>
<keyword evidence="12" id="KW-0862">Zinc</keyword>
<dbReference type="PROSITE" id="PS50089">
    <property type="entry name" value="ZF_RING_2"/>
    <property type="match status" value="1"/>
</dbReference>
<dbReference type="AlphaFoldDB" id="A0A8M8VF35"/>
<keyword evidence="7" id="KW-0808">Transferase</keyword>
<comment type="cofactor">
    <cofactor evidence="2">
        <name>Zn(2+)</name>
        <dbReference type="ChEBI" id="CHEBI:29105"/>
    </cofactor>
</comment>
<keyword evidence="16" id="KW-1185">Reference proteome</keyword>
<keyword evidence="8" id="KW-0479">Metal-binding</keyword>
<dbReference type="GO" id="GO:0061630">
    <property type="term" value="F:ubiquitin protein ligase activity"/>
    <property type="evidence" value="ECO:0007669"/>
    <property type="project" value="UniProtKB-EC"/>
</dbReference>
<dbReference type="InterPro" id="IPR013083">
    <property type="entry name" value="Znf_RING/FYVE/PHD"/>
</dbReference>
<dbReference type="PROSITE" id="PS00518">
    <property type="entry name" value="ZF_RING_1"/>
    <property type="match status" value="1"/>
</dbReference>
<dbReference type="UniPathway" id="UPA00143"/>
<comment type="similarity">
    <text evidence="5">Belongs to the RBR family. Ariadne subfamily.</text>
</comment>
<sequence length="289" mass="33572">MVSASCGHPFCVGCWKTYVSFLINDGPGCLRLQCPKPKCRAVAGVDMVESMASADEKQKYYGYLYRSYDEFAVEFKDADGCESYDVTCDCYYKFCWNCIEESHRPIDCKTVEKWIKKNSSKAENTNWILEYTKPCPKCRRAIKKNQGCNHMIYQSPCKHQFCWVCLGPWEKHTSGNSTCNTWDSNDKSKKRALTDLNQARNQHIDTFAQTQGENMAGVQLVIDAWNQIVECRRVLKWSYAYGYYHMSMEKLGKLDFFRYLQGEAKAALERLHYCVEKEMSKYLIADRPL</sequence>
<dbReference type="Gene3D" id="3.30.40.10">
    <property type="entry name" value="Zinc/RING finger domain, C3HC4 (zinc finger)"/>
    <property type="match status" value="1"/>
</dbReference>
<keyword evidence="9" id="KW-0677">Repeat</keyword>
<comment type="pathway">
    <text evidence="4">Protein modification; protein ubiquitination.</text>
</comment>
<evidence type="ECO:0000259" key="15">
    <source>
        <dbReference type="PROSITE" id="PS51873"/>
    </source>
</evidence>
<feature type="domain" description="RING-type" evidence="15">
    <location>
        <begin position="1"/>
        <end position="183"/>
    </location>
</feature>
<evidence type="ECO:0000256" key="7">
    <source>
        <dbReference type="ARBA" id="ARBA00022679"/>
    </source>
</evidence>
<dbReference type="Pfam" id="PF22605">
    <property type="entry name" value="IBR_2"/>
    <property type="match status" value="1"/>
</dbReference>
<reference evidence="17" key="1">
    <citation type="submission" date="2025-08" db="UniProtKB">
        <authorList>
            <consortium name="RefSeq"/>
        </authorList>
    </citation>
    <scope>IDENTIFICATION</scope>
</reference>
<evidence type="ECO:0000313" key="17">
    <source>
        <dbReference type="RefSeq" id="XP_020554814.1"/>
    </source>
</evidence>
<gene>
    <name evidence="17" type="primary">LOC105178412</name>
</gene>
<comment type="catalytic activity">
    <reaction evidence="1">
        <text>[E2 ubiquitin-conjugating enzyme]-S-ubiquitinyl-L-cysteine + [acceptor protein]-L-lysine = [E2 ubiquitin-conjugating enzyme]-L-cysteine + [acceptor protein]-N(6)-ubiquitinyl-L-lysine.</text>
        <dbReference type="EC" id="2.3.2.31"/>
    </reaction>
</comment>
<keyword evidence="11" id="KW-0833">Ubl conjugation pathway</keyword>
<feature type="domain" description="RING-type" evidence="14">
    <location>
        <begin position="135"/>
        <end position="179"/>
    </location>
</feature>
<dbReference type="GO" id="GO:0008270">
    <property type="term" value="F:zinc ion binding"/>
    <property type="evidence" value="ECO:0007669"/>
    <property type="project" value="UniProtKB-KW"/>
</dbReference>
<organism evidence="16 17">
    <name type="scientific">Sesamum indicum</name>
    <name type="common">Oriental sesame</name>
    <name type="synonym">Sesamum orientale</name>
    <dbReference type="NCBI Taxonomy" id="4182"/>
    <lineage>
        <taxon>Eukaryota</taxon>
        <taxon>Viridiplantae</taxon>
        <taxon>Streptophyta</taxon>
        <taxon>Embryophyta</taxon>
        <taxon>Tracheophyta</taxon>
        <taxon>Spermatophyta</taxon>
        <taxon>Magnoliopsida</taxon>
        <taxon>eudicotyledons</taxon>
        <taxon>Gunneridae</taxon>
        <taxon>Pentapetalae</taxon>
        <taxon>asterids</taxon>
        <taxon>lamiids</taxon>
        <taxon>Lamiales</taxon>
        <taxon>Pedaliaceae</taxon>
        <taxon>Sesamum</taxon>
    </lineage>
</organism>
<dbReference type="GeneID" id="105178412"/>
<evidence type="ECO:0000256" key="11">
    <source>
        <dbReference type="ARBA" id="ARBA00022786"/>
    </source>
</evidence>
<dbReference type="InterPro" id="IPR044066">
    <property type="entry name" value="TRIAD_supradom"/>
</dbReference>
<evidence type="ECO:0000256" key="9">
    <source>
        <dbReference type="ARBA" id="ARBA00022737"/>
    </source>
</evidence>
<dbReference type="Proteomes" id="UP000504604">
    <property type="component" value="Linkage group LG15"/>
</dbReference>
<evidence type="ECO:0000256" key="3">
    <source>
        <dbReference type="ARBA" id="ARBA00003976"/>
    </source>
</evidence>
<keyword evidence="10 13" id="KW-0863">Zinc-finger</keyword>
<evidence type="ECO:0000259" key="14">
    <source>
        <dbReference type="PROSITE" id="PS50089"/>
    </source>
</evidence>
<dbReference type="PROSITE" id="PS51873">
    <property type="entry name" value="TRIAD"/>
    <property type="match status" value="1"/>
</dbReference>
<evidence type="ECO:0000256" key="10">
    <source>
        <dbReference type="ARBA" id="ARBA00022771"/>
    </source>
</evidence>
<dbReference type="SMART" id="SM00647">
    <property type="entry name" value="IBR"/>
    <property type="match status" value="2"/>
</dbReference>
<evidence type="ECO:0000256" key="12">
    <source>
        <dbReference type="ARBA" id="ARBA00022833"/>
    </source>
</evidence>
<dbReference type="InterPro" id="IPR001841">
    <property type="entry name" value="Znf_RING"/>
</dbReference>
<dbReference type="EC" id="2.3.2.31" evidence="6"/>
<dbReference type="InterPro" id="IPR054694">
    <property type="entry name" value="Parkin-like_IBR"/>
</dbReference>
<evidence type="ECO:0000256" key="4">
    <source>
        <dbReference type="ARBA" id="ARBA00004906"/>
    </source>
</evidence>
<evidence type="ECO:0000256" key="13">
    <source>
        <dbReference type="PROSITE-ProRule" id="PRU00175"/>
    </source>
</evidence>
<dbReference type="InterPro" id="IPR017907">
    <property type="entry name" value="Znf_RING_CS"/>
</dbReference>
<evidence type="ECO:0000256" key="1">
    <source>
        <dbReference type="ARBA" id="ARBA00001798"/>
    </source>
</evidence>
<dbReference type="OrthoDB" id="875030at2759"/>
<evidence type="ECO:0000256" key="6">
    <source>
        <dbReference type="ARBA" id="ARBA00012251"/>
    </source>
</evidence>
<comment type="function">
    <text evidence="3">Might act as an E3 ubiquitin-protein ligase, or as part of E3 complex, which accepts ubiquitin from specific E2 ubiquitin-conjugating enzymes and then transfers it to substrates.</text>
</comment>
<evidence type="ECO:0000313" key="16">
    <source>
        <dbReference type="Proteomes" id="UP000504604"/>
    </source>
</evidence>
<dbReference type="InterPro" id="IPR002867">
    <property type="entry name" value="IBR_dom"/>
</dbReference>
<dbReference type="InterPro" id="IPR031127">
    <property type="entry name" value="E3_UB_ligase_RBR"/>
</dbReference>
<name>A0A8M8VF35_SESIN</name>
<proteinExistence type="inferred from homology"/>
<evidence type="ECO:0000256" key="2">
    <source>
        <dbReference type="ARBA" id="ARBA00001947"/>
    </source>
</evidence>
<dbReference type="Gene3D" id="1.20.120.1750">
    <property type="match status" value="1"/>
</dbReference>
<dbReference type="PANTHER" id="PTHR11685">
    <property type="entry name" value="RBR FAMILY RING FINGER AND IBR DOMAIN-CONTAINING"/>
    <property type="match status" value="1"/>
</dbReference>
<dbReference type="SUPFAM" id="SSF57850">
    <property type="entry name" value="RING/U-box"/>
    <property type="match status" value="2"/>
</dbReference>
<dbReference type="GO" id="GO:0016567">
    <property type="term" value="P:protein ubiquitination"/>
    <property type="evidence" value="ECO:0007669"/>
    <property type="project" value="UniProtKB-UniPathway"/>
</dbReference>
<evidence type="ECO:0000256" key="5">
    <source>
        <dbReference type="ARBA" id="ARBA00005884"/>
    </source>
</evidence>
<evidence type="ECO:0000256" key="8">
    <source>
        <dbReference type="ARBA" id="ARBA00022723"/>
    </source>
</evidence>
<dbReference type="RefSeq" id="XP_020554814.1">
    <property type="nucleotide sequence ID" value="XM_020699155.1"/>
</dbReference>